<dbReference type="InterPro" id="IPR013830">
    <property type="entry name" value="SGNH_hydro"/>
</dbReference>
<evidence type="ECO:0000313" key="6">
    <source>
        <dbReference type="Proteomes" id="UP000708576"/>
    </source>
</evidence>
<dbReference type="Pfam" id="PF13472">
    <property type="entry name" value="Lipase_GDSL_2"/>
    <property type="match status" value="1"/>
</dbReference>
<evidence type="ECO:0000259" key="4">
    <source>
        <dbReference type="Pfam" id="PF13472"/>
    </source>
</evidence>
<keyword evidence="6" id="KW-1185">Reference proteome</keyword>
<organism evidence="5 6">
    <name type="scientific">Carboxylicivirga linearis</name>
    <dbReference type="NCBI Taxonomy" id="1628157"/>
    <lineage>
        <taxon>Bacteria</taxon>
        <taxon>Pseudomonadati</taxon>
        <taxon>Bacteroidota</taxon>
        <taxon>Bacteroidia</taxon>
        <taxon>Marinilabiliales</taxon>
        <taxon>Marinilabiliaceae</taxon>
        <taxon>Carboxylicivirga</taxon>
    </lineage>
</organism>
<feature type="chain" id="PRO_5047172854" evidence="3">
    <location>
        <begin position="29"/>
        <end position="402"/>
    </location>
</feature>
<feature type="domain" description="SGNH hydrolase-type esterase" evidence="4">
    <location>
        <begin position="164"/>
        <end position="317"/>
    </location>
</feature>
<proteinExistence type="inferred from homology"/>
<dbReference type="PANTHER" id="PTHR43695">
    <property type="entry name" value="PUTATIVE (AFU_ORTHOLOGUE AFUA_2G17250)-RELATED"/>
    <property type="match status" value="1"/>
</dbReference>
<comment type="caution">
    <text evidence="5">The sequence shown here is derived from an EMBL/GenBank/DDBJ whole genome shotgun (WGS) entry which is preliminary data.</text>
</comment>
<evidence type="ECO:0000313" key="5">
    <source>
        <dbReference type="EMBL" id="MBS2098094.1"/>
    </source>
</evidence>
<dbReference type="InterPro" id="IPR008979">
    <property type="entry name" value="Galactose-bd-like_sf"/>
</dbReference>
<name>A0ABS5JU96_9BACT</name>
<dbReference type="SUPFAM" id="SSF52266">
    <property type="entry name" value="SGNH hydrolase"/>
    <property type="match status" value="1"/>
</dbReference>
<protein>
    <submittedName>
        <fullName evidence="5">Rhamnogalacturonan acetylesterase</fullName>
    </submittedName>
</protein>
<dbReference type="InterPro" id="IPR037459">
    <property type="entry name" value="RhgT-like"/>
</dbReference>
<gene>
    <name evidence="5" type="ORF">KEM10_07360</name>
</gene>
<keyword evidence="3" id="KW-0732">Signal</keyword>
<reference evidence="5 6" key="1">
    <citation type="journal article" date="2015" name="Int. J. Syst. Evol. Microbiol.">
        <title>Carboxylicivirga linearis sp. nov., isolated from a sea cucumber culture pond.</title>
        <authorList>
            <person name="Wang F.Q."/>
            <person name="Zhou Y.X."/>
            <person name="Lin X.Z."/>
            <person name="Chen G.J."/>
            <person name="Du Z.J."/>
        </authorList>
    </citation>
    <scope>NUCLEOTIDE SEQUENCE [LARGE SCALE GENOMIC DNA]</scope>
    <source>
        <strain evidence="5 6">FB218</strain>
    </source>
</reference>
<keyword evidence="2" id="KW-0378">Hydrolase</keyword>
<dbReference type="CDD" id="cd01821">
    <property type="entry name" value="Rhamnogalacturan_acetylesterase_like"/>
    <property type="match status" value="1"/>
</dbReference>
<evidence type="ECO:0000256" key="1">
    <source>
        <dbReference type="ARBA" id="ARBA00008668"/>
    </source>
</evidence>
<accession>A0ABS5JU96</accession>
<feature type="signal peptide" evidence="3">
    <location>
        <begin position="1"/>
        <end position="28"/>
    </location>
</feature>
<dbReference type="Proteomes" id="UP000708576">
    <property type="component" value="Unassembled WGS sequence"/>
</dbReference>
<dbReference type="PROSITE" id="PS51257">
    <property type="entry name" value="PROKAR_LIPOPROTEIN"/>
    <property type="match status" value="1"/>
</dbReference>
<dbReference type="InterPro" id="IPR036514">
    <property type="entry name" value="SGNH_hydro_sf"/>
</dbReference>
<dbReference type="RefSeq" id="WP_212215333.1">
    <property type="nucleotide sequence ID" value="NZ_JAGUCO010000003.1"/>
</dbReference>
<dbReference type="PANTHER" id="PTHR43695:SF1">
    <property type="entry name" value="RHAMNOGALACTURONAN ACETYLESTERASE"/>
    <property type="match status" value="1"/>
</dbReference>
<dbReference type="Gene3D" id="3.40.50.1110">
    <property type="entry name" value="SGNH hydrolase"/>
    <property type="match status" value="1"/>
</dbReference>
<sequence>MNIRLKAYLNYIAIVSLLLLSMSCTSEKKATYRIDNPLSVADNGFVTFKNVPDGNYRVHVKVGSKSTNGHTVIRGESRRLFFNGIETEPEEFKDISFVINKRNLQIDSTKQVRIKKREIGKLNWDDDITFEFNGDSPQVEYIEMEPAPDAITVFLCANSTVVDQDHEPWIGWGQMFPCFFNDKVAVANYAESGETATGFIARGRLEKLLTQAKEGDYIFVEFGHNDQKEKGEGRGPYLNFTDRLNEFVDKAKAKGMHLVFVTPTQRRSFNGEGKIMDTHGDYPDAMKKVAEAANVPLIDLHSYTRTLYEAMGVDESKKAFVHYPANTFPNQPKALADNTHFNPYGGFQIVQCVVYGMKQIDLPLVKYLRSDVPDFTPEQPNNFESFKWYPTPFFEIEKPDGN</sequence>
<dbReference type="EMBL" id="JAGUCO010000003">
    <property type="protein sequence ID" value="MBS2098094.1"/>
    <property type="molecule type" value="Genomic_DNA"/>
</dbReference>
<comment type="similarity">
    <text evidence="1">Belongs to the 'GDSL' lipolytic enzyme family.</text>
</comment>
<evidence type="ECO:0000256" key="3">
    <source>
        <dbReference type="SAM" id="SignalP"/>
    </source>
</evidence>
<dbReference type="SUPFAM" id="SSF49785">
    <property type="entry name" value="Galactose-binding domain-like"/>
    <property type="match status" value="1"/>
</dbReference>
<evidence type="ECO:0000256" key="2">
    <source>
        <dbReference type="ARBA" id="ARBA00022801"/>
    </source>
</evidence>